<dbReference type="RefSeq" id="WP_189153222.1">
    <property type="nucleotide sequence ID" value="NZ_BMNC01000001.1"/>
</dbReference>
<evidence type="ECO:0000313" key="2">
    <source>
        <dbReference type="EMBL" id="GGM75184.1"/>
    </source>
</evidence>
<proteinExistence type="predicted"/>
<organism evidence="2 3">
    <name type="scientific">Lentzea pudingi</name>
    <dbReference type="NCBI Taxonomy" id="1789439"/>
    <lineage>
        <taxon>Bacteria</taxon>
        <taxon>Bacillati</taxon>
        <taxon>Actinomycetota</taxon>
        <taxon>Actinomycetes</taxon>
        <taxon>Pseudonocardiales</taxon>
        <taxon>Pseudonocardiaceae</taxon>
        <taxon>Lentzea</taxon>
    </lineage>
</organism>
<dbReference type="Proteomes" id="UP000597656">
    <property type="component" value="Unassembled WGS sequence"/>
</dbReference>
<protein>
    <recommendedName>
        <fullName evidence="4">DUF1353 domain-containing protein</fullName>
    </recommendedName>
</protein>
<reference evidence="3" key="1">
    <citation type="journal article" date="2019" name="Int. J. Syst. Evol. Microbiol.">
        <title>The Global Catalogue of Microorganisms (GCM) 10K type strain sequencing project: providing services to taxonomists for standard genome sequencing and annotation.</title>
        <authorList>
            <consortium name="The Broad Institute Genomics Platform"/>
            <consortium name="The Broad Institute Genome Sequencing Center for Infectious Disease"/>
            <person name="Wu L."/>
            <person name="Ma J."/>
        </authorList>
    </citation>
    <scope>NUCLEOTIDE SEQUENCE [LARGE SCALE GENOMIC DNA]</scope>
    <source>
        <strain evidence="3">CGMCC 4.7319</strain>
    </source>
</reference>
<accession>A0ABQ2HC35</accession>
<keyword evidence="1" id="KW-0812">Transmembrane</keyword>
<feature type="transmembrane region" description="Helical" evidence="1">
    <location>
        <begin position="206"/>
        <end position="231"/>
    </location>
</feature>
<name>A0ABQ2HC35_9PSEU</name>
<dbReference type="Pfam" id="PF07087">
    <property type="entry name" value="DUF1353"/>
    <property type="match status" value="1"/>
</dbReference>
<feature type="transmembrane region" description="Helical" evidence="1">
    <location>
        <begin position="151"/>
        <end position="172"/>
    </location>
</feature>
<feature type="transmembrane region" description="Helical" evidence="1">
    <location>
        <begin position="184"/>
        <end position="200"/>
    </location>
</feature>
<sequence>MPFFSSKQCTEPAQAALKVLGDKTFQITSSFWYRIPAGFTKKYLPDSPLIEVRAHQGKATTDLASVPSFLWGVLASYGPHLMPALLHDQRCEDVRIAKKAGEGNPFLLRSKADYEFRKALAEAGVGRVRRRVFWAGVAFGKYLSYGRGRGLLLAPHVVIGMAAQVGLLLSLFGVRWMDREPRDFAVVLGLALLASAAWWRDWSLPFVAILAGPLLVSLIVFTYVVTIIVFFTDGAEQAPATIRKLWTALAAKLTARKAPAVEPAA</sequence>
<comment type="caution">
    <text evidence="2">The sequence shown here is derived from an EMBL/GenBank/DDBJ whole genome shotgun (WGS) entry which is preliminary data.</text>
</comment>
<gene>
    <name evidence="2" type="ORF">GCM10011609_08910</name>
</gene>
<evidence type="ECO:0000256" key="1">
    <source>
        <dbReference type="SAM" id="Phobius"/>
    </source>
</evidence>
<dbReference type="InterPro" id="IPR010767">
    <property type="entry name" value="Phage_CGC-2007_Cje0229"/>
</dbReference>
<keyword evidence="3" id="KW-1185">Reference proteome</keyword>
<keyword evidence="1" id="KW-1133">Transmembrane helix</keyword>
<dbReference type="EMBL" id="BMNC01000001">
    <property type="protein sequence ID" value="GGM75184.1"/>
    <property type="molecule type" value="Genomic_DNA"/>
</dbReference>
<evidence type="ECO:0000313" key="3">
    <source>
        <dbReference type="Proteomes" id="UP000597656"/>
    </source>
</evidence>
<evidence type="ECO:0008006" key="4">
    <source>
        <dbReference type="Google" id="ProtNLM"/>
    </source>
</evidence>
<keyword evidence="1" id="KW-0472">Membrane</keyword>